<keyword evidence="1" id="KW-1133">Transmembrane helix</keyword>
<evidence type="ECO:0000313" key="3">
    <source>
        <dbReference type="EMBL" id="BAX81018.1"/>
    </source>
</evidence>
<keyword evidence="1" id="KW-0812">Transmembrane</keyword>
<feature type="transmembrane region" description="Helical" evidence="1">
    <location>
        <begin position="50"/>
        <end position="67"/>
    </location>
</feature>
<gene>
    <name evidence="3" type="ORF">ALGA_2705</name>
</gene>
<protein>
    <recommendedName>
        <fullName evidence="2">DUF4395 domain-containing protein</fullName>
    </recommendedName>
</protein>
<reference evidence="4" key="2">
    <citation type="journal article" date="2020" name="Antonie Van Leeuwenhoek">
        <title>Labilibaculum antarcticum sp. nov., a novel facultative anaerobic, psychrotorelant bacterium isolated from marine sediment of Antarctica.</title>
        <authorList>
            <person name="Watanabe M."/>
            <person name="Kojima H."/>
            <person name="Fukui M."/>
        </authorList>
    </citation>
    <scope>NUCLEOTIDE SEQUENCE [LARGE SCALE GENOMIC DNA]</scope>
    <source>
        <strain evidence="4">SPP2</strain>
    </source>
</reference>
<dbReference type="InterPro" id="IPR025508">
    <property type="entry name" value="DUF4395"/>
</dbReference>
<accession>A0A1Y1CKT0</accession>
<dbReference type="AlphaFoldDB" id="A0A1Y1CKT0"/>
<evidence type="ECO:0000256" key="1">
    <source>
        <dbReference type="SAM" id="Phobius"/>
    </source>
</evidence>
<dbReference type="Pfam" id="PF14340">
    <property type="entry name" value="DUF4395"/>
    <property type="match status" value="1"/>
</dbReference>
<evidence type="ECO:0000259" key="2">
    <source>
        <dbReference type="Pfam" id="PF14340"/>
    </source>
</evidence>
<sequence length="181" mass="20293">MSRFSFGEYVDGISYKVLNEREVRATAGLLFLTIFVTLIAAVFFKKYAPIPYVSGFIVLNFAISVFINPKYAPANVLARLIVFKQEPIYIGAVQKRFAWSLGLTLSAIVFLLSIPLQSDPTIFESVCMLCLLCMLLMFVETAFGICVGCQLYFLALRLKLMKQPEVRPNCMGNSCEIQTAE</sequence>
<organism evidence="3 4">
    <name type="scientific">Labilibaculum antarcticum</name>
    <dbReference type="NCBI Taxonomy" id="1717717"/>
    <lineage>
        <taxon>Bacteria</taxon>
        <taxon>Pseudomonadati</taxon>
        <taxon>Bacteroidota</taxon>
        <taxon>Bacteroidia</taxon>
        <taxon>Marinilabiliales</taxon>
        <taxon>Marinifilaceae</taxon>
        <taxon>Labilibaculum</taxon>
    </lineage>
</organism>
<keyword evidence="1" id="KW-0472">Membrane</keyword>
<feature type="domain" description="DUF4395" evidence="2">
    <location>
        <begin position="19"/>
        <end position="157"/>
    </location>
</feature>
<feature type="transmembrane region" description="Helical" evidence="1">
    <location>
        <begin position="122"/>
        <end position="155"/>
    </location>
</feature>
<feature type="transmembrane region" description="Helical" evidence="1">
    <location>
        <begin position="97"/>
        <end position="116"/>
    </location>
</feature>
<dbReference type="Proteomes" id="UP000218267">
    <property type="component" value="Chromosome"/>
</dbReference>
<evidence type="ECO:0000313" key="4">
    <source>
        <dbReference type="Proteomes" id="UP000218267"/>
    </source>
</evidence>
<dbReference type="OrthoDB" id="9783675at2"/>
<dbReference type="EMBL" id="AP018042">
    <property type="protein sequence ID" value="BAX81018.1"/>
    <property type="molecule type" value="Genomic_DNA"/>
</dbReference>
<keyword evidence="4" id="KW-1185">Reference proteome</keyword>
<dbReference type="RefSeq" id="WP_096429952.1">
    <property type="nucleotide sequence ID" value="NZ_AP018042.1"/>
</dbReference>
<reference evidence="3 4" key="1">
    <citation type="journal article" date="2018" name="Mar. Genomics">
        <title>Complete genome sequence of Marinifilaceae bacterium strain SPP2, isolated from the Antarctic marine sediment.</title>
        <authorList>
            <person name="Watanabe M."/>
            <person name="Kojima H."/>
            <person name="Fukui M."/>
        </authorList>
    </citation>
    <scope>NUCLEOTIDE SEQUENCE [LARGE SCALE GENOMIC DNA]</scope>
    <source>
        <strain evidence="3 4">SPP2</strain>
    </source>
</reference>
<dbReference type="KEGG" id="mbas:ALGA_2705"/>
<name>A0A1Y1CKT0_9BACT</name>
<proteinExistence type="predicted"/>
<feature type="transmembrane region" description="Helical" evidence="1">
    <location>
        <begin position="25"/>
        <end position="44"/>
    </location>
</feature>